<feature type="transmembrane region" description="Helical" evidence="1">
    <location>
        <begin position="154"/>
        <end position="175"/>
    </location>
</feature>
<protein>
    <submittedName>
        <fullName evidence="2">Uncharacterized protein</fullName>
    </submittedName>
</protein>
<dbReference type="OrthoDB" id="9967708at2"/>
<feature type="transmembrane region" description="Helical" evidence="1">
    <location>
        <begin position="128"/>
        <end position="148"/>
    </location>
</feature>
<name>A0A1I3W6K2_9GAMM</name>
<evidence type="ECO:0000313" key="3">
    <source>
        <dbReference type="Proteomes" id="UP000199445"/>
    </source>
</evidence>
<keyword evidence="3" id="KW-1185">Reference proteome</keyword>
<gene>
    <name evidence="2" type="ORF">SAMN05216429_10957</name>
</gene>
<dbReference type="RefSeq" id="WP_091705462.1">
    <property type="nucleotide sequence ID" value="NZ_BMYN01000005.1"/>
</dbReference>
<dbReference type="EMBL" id="FOSC01000009">
    <property type="protein sequence ID" value="SFK03218.1"/>
    <property type="molecule type" value="Genomic_DNA"/>
</dbReference>
<reference evidence="2 3" key="1">
    <citation type="submission" date="2016-10" db="EMBL/GenBank/DDBJ databases">
        <authorList>
            <person name="de Groot N.N."/>
        </authorList>
    </citation>
    <scope>NUCLEOTIDE SEQUENCE [LARGE SCALE GENOMIC DNA]</scope>
    <source>
        <strain evidence="2 3">IBRC-M 10445</strain>
    </source>
</reference>
<proteinExistence type="predicted"/>
<evidence type="ECO:0000313" key="2">
    <source>
        <dbReference type="EMBL" id="SFK03218.1"/>
    </source>
</evidence>
<organism evidence="2 3">
    <name type="scientific">Marinobacter persicus</name>
    <dbReference type="NCBI Taxonomy" id="930118"/>
    <lineage>
        <taxon>Bacteria</taxon>
        <taxon>Pseudomonadati</taxon>
        <taxon>Pseudomonadota</taxon>
        <taxon>Gammaproteobacteria</taxon>
        <taxon>Pseudomonadales</taxon>
        <taxon>Marinobacteraceae</taxon>
        <taxon>Marinobacter</taxon>
    </lineage>
</organism>
<dbReference type="AlphaFoldDB" id="A0A1I3W6K2"/>
<keyword evidence="1" id="KW-0472">Membrane</keyword>
<dbReference type="Proteomes" id="UP000199445">
    <property type="component" value="Unassembled WGS sequence"/>
</dbReference>
<accession>A0A1I3W6K2</accession>
<evidence type="ECO:0000256" key="1">
    <source>
        <dbReference type="SAM" id="Phobius"/>
    </source>
</evidence>
<sequence length="218" mass="25783">MEEYYPDIIKALIAAIITLTFNRVKSHLPERKQSKHDDSFDILRGVMAQGIEGRPNIVIEHAFKDYLKFPLNYSEIIRLINLQNPLKAFRLYESAQFMVEYNEFSKFFEYKEKYNNEKKRKSTKRRAFAAYFLYAFLALMTLMYAPILVEVRGFQGFAFIFFFLVFLLPAAWFMLEEYGRSENAAHFLSFLEKDSKYYFKKSVNSDPIRYGSAAPNYA</sequence>
<keyword evidence="1" id="KW-0812">Transmembrane</keyword>
<keyword evidence="1" id="KW-1133">Transmembrane helix</keyword>